<dbReference type="OrthoDB" id="10057496at2759"/>
<comment type="caution">
    <text evidence="1">The sequence shown here is derived from an EMBL/GenBank/DDBJ whole genome shotgun (WGS) entry which is preliminary data.</text>
</comment>
<dbReference type="VEuPathDB" id="FungiDB:AAP_03854"/>
<organism evidence="1 2">
    <name type="scientific">Ascosphaera apis ARSEF 7405</name>
    <dbReference type="NCBI Taxonomy" id="392613"/>
    <lineage>
        <taxon>Eukaryota</taxon>
        <taxon>Fungi</taxon>
        <taxon>Dikarya</taxon>
        <taxon>Ascomycota</taxon>
        <taxon>Pezizomycotina</taxon>
        <taxon>Eurotiomycetes</taxon>
        <taxon>Eurotiomycetidae</taxon>
        <taxon>Onygenales</taxon>
        <taxon>Ascosphaeraceae</taxon>
        <taxon>Ascosphaera</taxon>
    </lineage>
</organism>
<protein>
    <submittedName>
        <fullName evidence="1">Uncharacterized protein</fullName>
    </submittedName>
</protein>
<dbReference type="AlphaFoldDB" id="A0A167XPP6"/>
<dbReference type="Proteomes" id="UP000242877">
    <property type="component" value="Unassembled WGS sequence"/>
</dbReference>
<name>A0A167XPP6_9EURO</name>
<evidence type="ECO:0000313" key="1">
    <source>
        <dbReference type="EMBL" id="KZZ90324.1"/>
    </source>
</evidence>
<sequence>MGDNSEYRYRNMAGNGPPNFGFPPGYIPGQPFMMPPNTQAPPPYFPGGAIPPQMPFMGYQPYMMAPPPPPPQVRPNVPPPSVPSAASEANFSLPGGVGLIVPKELVTIHVISANIQPWNNPGGTFEFKAYKVPAHLSVKELIDHVCPSKGPQNQQVVSRGIVEIHEHGNGRWLKGQEFWLANKGAHGDNDWMKKKIGKPISEYGWHAKRGSIGLPIWISCLQHYG</sequence>
<keyword evidence="2" id="KW-1185">Reference proteome</keyword>
<evidence type="ECO:0000313" key="2">
    <source>
        <dbReference type="Proteomes" id="UP000242877"/>
    </source>
</evidence>
<dbReference type="EMBL" id="AZGZ01000017">
    <property type="protein sequence ID" value="KZZ90324.1"/>
    <property type="molecule type" value="Genomic_DNA"/>
</dbReference>
<gene>
    <name evidence="1" type="ORF">AAP_03854</name>
</gene>
<reference evidence="1 2" key="1">
    <citation type="journal article" date="2016" name="Genome Biol. Evol.">
        <title>Divergent and convergent evolution of fungal pathogenicity.</title>
        <authorList>
            <person name="Shang Y."/>
            <person name="Xiao G."/>
            <person name="Zheng P."/>
            <person name="Cen K."/>
            <person name="Zhan S."/>
            <person name="Wang C."/>
        </authorList>
    </citation>
    <scope>NUCLEOTIDE SEQUENCE [LARGE SCALE GENOMIC DNA]</scope>
    <source>
        <strain evidence="1 2">ARSEF 7405</strain>
    </source>
</reference>
<accession>A0A167XPP6</accession>
<proteinExistence type="predicted"/>